<dbReference type="Pfam" id="PF00563">
    <property type="entry name" value="EAL"/>
    <property type="match status" value="1"/>
</dbReference>
<dbReference type="InterPro" id="IPR052155">
    <property type="entry name" value="Biofilm_reg_signaling"/>
</dbReference>
<dbReference type="InterPro" id="IPR043128">
    <property type="entry name" value="Rev_trsase/Diguanyl_cyclase"/>
</dbReference>
<proteinExistence type="predicted"/>
<dbReference type="Gene3D" id="3.30.70.270">
    <property type="match status" value="1"/>
</dbReference>
<dbReference type="PROSITE" id="PS50883">
    <property type="entry name" value="EAL"/>
    <property type="match status" value="1"/>
</dbReference>
<feature type="domain" description="GGDEF" evidence="3">
    <location>
        <begin position="263"/>
        <end position="393"/>
    </location>
</feature>
<dbReference type="InterPro" id="IPR000014">
    <property type="entry name" value="PAS"/>
</dbReference>
<dbReference type="SMART" id="SM00052">
    <property type="entry name" value="EAL"/>
    <property type="match status" value="1"/>
</dbReference>
<feature type="domain" description="EAL" evidence="2">
    <location>
        <begin position="402"/>
        <end position="655"/>
    </location>
</feature>
<evidence type="ECO:0000313" key="4">
    <source>
        <dbReference type="EMBL" id="ALP40288.1"/>
    </source>
</evidence>
<evidence type="ECO:0000259" key="2">
    <source>
        <dbReference type="PROSITE" id="PS50883"/>
    </source>
</evidence>
<accession>A0A0S2SF11</accession>
<dbReference type="Pfam" id="PF13188">
    <property type="entry name" value="PAS_8"/>
    <property type="match status" value="1"/>
</dbReference>
<dbReference type="PATRIC" id="fig|652.5.peg.3914"/>
<dbReference type="PROSITE" id="PS50112">
    <property type="entry name" value="PAS"/>
    <property type="match status" value="1"/>
</dbReference>
<evidence type="ECO:0000259" key="1">
    <source>
        <dbReference type="PROSITE" id="PS50112"/>
    </source>
</evidence>
<evidence type="ECO:0000259" key="3">
    <source>
        <dbReference type="PROSITE" id="PS50887"/>
    </source>
</evidence>
<reference evidence="4 5" key="2">
    <citation type="journal article" date="2016" name="Genome Announc.">
        <title>Complete Genome Sequence of the Highly Virulent Aeromonas schubertii Strain WL1483, Isolated from Diseased Snakehead Fish (Channa argus) in China.</title>
        <authorList>
            <person name="Liu L."/>
            <person name="Li N."/>
            <person name="Zhang D."/>
            <person name="Fu X."/>
            <person name="Shi C."/>
            <person name="Lin Q."/>
            <person name="Hao G."/>
        </authorList>
    </citation>
    <scope>NUCLEOTIDE SEQUENCE [LARGE SCALE GENOMIC DNA]</scope>
    <source>
        <strain evidence="4 5">WL1483</strain>
    </source>
</reference>
<dbReference type="CDD" id="cd00130">
    <property type="entry name" value="PAS"/>
    <property type="match status" value="1"/>
</dbReference>
<dbReference type="SMART" id="SM00091">
    <property type="entry name" value="PAS"/>
    <property type="match status" value="2"/>
</dbReference>
<dbReference type="AlphaFoldDB" id="A0A0S2SF11"/>
<dbReference type="PANTHER" id="PTHR44757:SF2">
    <property type="entry name" value="BIOFILM ARCHITECTURE MAINTENANCE PROTEIN MBAA"/>
    <property type="match status" value="1"/>
</dbReference>
<dbReference type="Gene3D" id="3.20.20.450">
    <property type="entry name" value="EAL domain"/>
    <property type="match status" value="1"/>
</dbReference>
<reference evidence="5" key="1">
    <citation type="submission" date="2015-10" db="EMBL/GenBank/DDBJ databases">
        <title>Complete Genome Sequence of Aeromonas schubertii strain WL1483.</title>
        <authorList>
            <person name="Liu L."/>
        </authorList>
    </citation>
    <scope>NUCLEOTIDE SEQUENCE [LARGE SCALE GENOMIC DNA]</scope>
    <source>
        <strain evidence="5">WL1483</strain>
    </source>
</reference>
<evidence type="ECO:0000313" key="5">
    <source>
        <dbReference type="Proteomes" id="UP000058114"/>
    </source>
</evidence>
<dbReference type="SUPFAM" id="SSF55785">
    <property type="entry name" value="PYP-like sensor domain (PAS domain)"/>
    <property type="match status" value="2"/>
</dbReference>
<dbReference type="Gene3D" id="3.30.450.20">
    <property type="entry name" value="PAS domain"/>
    <property type="match status" value="2"/>
</dbReference>
<dbReference type="Pfam" id="PF00990">
    <property type="entry name" value="GGDEF"/>
    <property type="match status" value="1"/>
</dbReference>
<dbReference type="PROSITE" id="PS50887">
    <property type="entry name" value="GGDEF"/>
    <property type="match status" value="1"/>
</dbReference>
<dbReference type="SUPFAM" id="SSF141868">
    <property type="entry name" value="EAL domain-like"/>
    <property type="match status" value="1"/>
</dbReference>
<dbReference type="SUPFAM" id="SSF55073">
    <property type="entry name" value="Nucleotide cyclase"/>
    <property type="match status" value="1"/>
</dbReference>
<dbReference type="Proteomes" id="UP000058114">
    <property type="component" value="Chromosome"/>
</dbReference>
<organism evidence="4 5">
    <name type="scientific">Aeromonas schubertii</name>
    <dbReference type="NCBI Taxonomy" id="652"/>
    <lineage>
        <taxon>Bacteria</taxon>
        <taxon>Pseudomonadati</taxon>
        <taxon>Pseudomonadota</taxon>
        <taxon>Gammaproteobacteria</taxon>
        <taxon>Aeromonadales</taxon>
        <taxon>Aeromonadaceae</taxon>
        <taxon>Aeromonas</taxon>
    </lineage>
</organism>
<dbReference type="EMBL" id="CP013067">
    <property type="protein sequence ID" value="ALP40288.1"/>
    <property type="molecule type" value="Genomic_DNA"/>
</dbReference>
<dbReference type="NCBIfam" id="TIGR00254">
    <property type="entry name" value="GGDEF"/>
    <property type="match status" value="1"/>
</dbReference>
<dbReference type="InterPro" id="IPR029787">
    <property type="entry name" value="Nucleotide_cyclase"/>
</dbReference>
<dbReference type="PANTHER" id="PTHR44757">
    <property type="entry name" value="DIGUANYLATE CYCLASE DGCP"/>
    <property type="match status" value="1"/>
</dbReference>
<feature type="domain" description="PAS" evidence="1">
    <location>
        <begin position="130"/>
        <end position="172"/>
    </location>
</feature>
<sequence length="662" mass="74017">MTTLILPDWLQQVFDQLPISLFCRDPEGRYLFCNLTFARQAGFATPDDLVGRYDHELPWGDRYREEDHRLLAHGAPLIGQQTRCQEGGQECWINSHKLPLFGTQGEALAVLGMVEEITHFKGVEEALSLHQHLLRRVLDVIPDLISLTREDGQLVECNHALLQFLGAHREDLPLPLAGHPLHELPAAEVEISLKDAVGRLHQLAVTRLCVPGLGEPALLTLYRDVTGLRSTQKQLKRAHHFDSLTGLMKLSTLLEQTQRLPRQAVGLVMLDVQHFREINDRFGIRVADQLLSQIAVRLQQLAPREALIGRLAADDFCLLLPLHHLTLPLASWVKALHRQLLPPYQVQDHLIQIECHLGYAEGESCEAELLLGHAEAALAQAKRERITCHPFDPQLAARIRRSRHLEQALPVAIHQERLHLVYQPIMGAPRGELLGTEVLCRWHDNELGPISPDEFIPLAESLGLIGVLGLQVMRRACAQLARWQSHHPGLLLSVNLSPLQFRHPGLCLELCRIIDECGLSTGRVELEITESVLMENAEEIDSNLRQLLAAGFSLAIDDFGTGYCSLAYLSRLKVHNLKLDRSFIRELGSNPTTTAIVRSVIGLAQELGIQITAEGVETEAQHGWLVAAGCQRLQGYLFSPPLPPIQFAERFLTLAKNQEAAQ</sequence>
<dbReference type="Pfam" id="PF08448">
    <property type="entry name" value="PAS_4"/>
    <property type="match status" value="1"/>
</dbReference>
<dbReference type="InterPro" id="IPR013656">
    <property type="entry name" value="PAS_4"/>
</dbReference>
<dbReference type="InterPro" id="IPR001633">
    <property type="entry name" value="EAL_dom"/>
</dbReference>
<dbReference type="KEGG" id="asr:WL1483_869"/>
<dbReference type="NCBIfam" id="TIGR00229">
    <property type="entry name" value="sensory_box"/>
    <property type="match status" value="1"/>
</dbReference>
<gene>
    <name evidence="4" type="ORF">WL1483_869</name>
</gene>
<dbReference type="InterPro" id="IPR035919">
    <property type="entry name" value="EAL_sf"/>
</dbReference>
<dbReference type="SMART" id="SM00267">
    <property type="entry name" value="GGDEF"/>
    <property type="match status" value="1"/>
</dbReference>
<protein>
    <submittedName>
        <fullName evidence="4">Sensory box/GGDEF domain/eal domain-containing protein</fullName>
    </submittedName>
</protein>
<dbReference type="InterPro" id="IPR035965">
    <property type="entry name" value="PAS-like_dom_sf"/>
</dbReference>
<name>A0A0S2SF11_9GAMM</name>
<dbReference type="RefSeq" id="WP_060587588.1">
    <property type="nucleotide sequence ID" value="NZ_CP013067.1"/>
</dbReference>
<dbReference type="CDD" id="cd01948">
    <property type="entry name" value="EAL"/>
    <property type="match status" value="1"/>
</dbReference>
<dbReference type="CDD" id="cd01949">
    <property type="entry name" value="GGDEF"/>
    <property type="match status" value="1"/>
</dbReference>
<dbReference type="InterPro" id="IPR000160">
    <property type="entry name" value="GGDEF_dom"/>
</dbReference>